<dbReference type="EMBL" id="CATOUU010000548">
    <property type="protein sequence ID" value="CAI9933718.1"/>
    <property type="molecule type" value="Genomic_DNA"/>
</dbReference>
<evidence type="ECO:0000313" key="3">
    <source>
        <dbReference type="Proteomes" id="UP001642409"/>
    </source>
</evidence>
<accession>A0AA86U8S7</accession>
<reference evidence="2 3" key="2">
    <citation type="submission" date="2024-07" db="EMBL/GenBank/DDBJ databases">
        <authorList>
            <person name="Akdeniz Z."/>
        </authorList>
    </citation>
    <scope>NUCLEOTIDE SEQUENCE [LARGE SCALE GENOMIC DNA]</scope>
</reference>
<gene>
    <name evidence="1" type="ORF">HINF_LOCUS21363</name>
    <name evidence="2" type="ORF">HINF_LOCUS47220</name>
</gene>
<reference evidence="1" key="1">
    <citation type="submission" date="2023-06" db="EMBL/GenBank/DDBJ databases">
        <authorList>
            <person name="Kurt Z."/>
        </authorList>
    </citation>
    <scope>NUCLEOTIDE SEQUENCE</scope>
</reference>
<keyword evidence="3" id="KW-1185">Reference proteome</keyword>
<protein>
    <submittedName>
        <fullName evidence="2">Hypothetical_protein</fullName>
    </submittedName>
</protein>
<dbReference type="EMBL" id="CAXDID020000211">
    <property type="protein sequence ID" value="CAL6056839.1"/>
    <property type="molecule type" value="Genomic_DNA"/>
</dbReference>
<comment type="caution">
    <text evidence="1">The sequence shown here is derived from an EMBL/GenBank/DDBJ whole genome shotgun (WGS) entry which is preliminary data.</text>
</comment>
<proteinExistence type="predicted"/>
<dbReference type="Proteomes" id="UP001642409">
    <property type="component" value="Unassembled WGS sequence"/>
</dbReference>
<dbReference type="AlphaFoldDB" id="A0AA86U8S7"/>
<organism evidence="1">
    <name type="scientific">Hexamita inflata</name>
    <dbReference type="NCBI Taxonomy" id="28002"/>
    <lineage>
        <taxon>Eukaryota</taxon>
        <taxon>Metamonada</taxon>
        <taxon>Diplomonadida</taxon>
        <taxon>Hexamitidae</taxon>
        <taxon>Hexamitinae</taxon>
        <taxon>Hexamita</taxon>
    </lineage>
</organism>
<sequence>MKIDEMTHLAVNLSTISRRMLIIHLHLKHGLKIEPLQIGRSSKSNNTVTCSNLQIQRDNLSQIDSTNYQQIATWNSENSTLLTKMSYLLKKQLNIGAAIRRKDTKGNVQ</sequence>
<evidence type="ECO:0000313" key="1">
    <source>
        <dbReference type="EMBL" id="CAI9933718.1"/>
    </source>
</evidence>
<name>A0AA86U8S7_9EUKA</name>
<evidence type="ECO:0000313" key="2">
    <source>
        <dbReference type="EMBL" id="CAL6056839.1"/>
    </source>
</evidence>